<evidence type="ECO:0000313" key="2">
    <source>
        <dbReference type="Proteomes" id="UP000887116"/>
    </source>
</evidence>
<dbReference type="Proteomes" id="UP000887116">
    <property type="component" value="Unassembled WGS sequence"/>
</dbReference>
<accession>A0A8X6K7E6</accession>
<reference evidence="1" key="1">
    <citation type="submission" date="2020-07" db="EMBL/GenBank/DDBJ databases">
        <title>Multicomponent nature underlies the extraordinary mechanical properties of spider dragline silk.</title>
        <authorList>
            <person name="Kono N."/>
            <person name="Nakamura H."/>
            <person name="Mori M."/>
            <person name="Yoshida Y."/>
            <person name="Ohtoshi R."/>
            <person name="Malay A.D."/>
            <person name="Moran D.A.P."/>
            <person name="Tomita M."/>
            <person name="Numata K."/>
            <person name="Arakawa K."/>
        </authorList>
    </citation>
    <scope>NUCLEOTIDE SEQUENCE</scope>
</reference>
<sequence>MSLITVRLAMQDWVLTKGCNWKCVALNEGFSKGYRRNDREVCKRRCHLTYFYGFYMLLKFFRYFKCFKIN</sequence>
<gene>
    <name evidence="1" type="ORF">TNCT_307611</name>
</gene>
<comment type="caution">
    <text evidence="1">The sequence shown here is derived from an EMBL/GenBank/DDBJ whole genome shotgun (WGS) entry which is preliminary data.</text>
</comment>
<dbReference type="AlphaFoldDB" id="A0A8X6K7E6"/>
<evidence type="ECO:0000313" key="1">
    <source>
        <dbReference type="EMBL" id="GFQ64834.1"/>
    </source>
</evidence>
<keyword evidence="2" id="KW-1185">Reference proteome</keyword>
<proteinExistence type="predicted"/>
<name>A0A8X6K7E6_TRICU</name>
<protein>
    <submittedName>
        <fullName evidence="1">Uncharacterized protein</fullName>
    </submittedName>
</protein>
<organism evidence="1 2">
    <name type="scientific">Trichonephila clavata</name>
    <name type="common">Joro spider</name>
    <name type="synonym">Nephila clavata</name>
    <dbReference type="NCBI Taxonomy" id="2740835"/>
    <lineage>
        <taxon>Eukaryota</taxon>
        <taxon>Metazoa</taxon>
        <taxon>Ecdysozoa</taxon>
        <taxon>Arthropoda</taxon>
        <taxon>Chelicerata</taxon>
        <taxon>Arachnida</taxon>
        <taxon>Araneae</taxon>
        <taxon>Araneomorphae</taxon>
        <taxon>Entelegynae</taxon>
        <taxon>Araneoidea</taxon>
        <taxon>Nephilidae</taxon>
        <taxon>Trichonephila</taxon>
    </lineage>
</organism>
<dbReference type="EMBL" id="BMAO01010100">
    <property type="protein sequence ID" value="GFQ64834.1"/>
    <property type="molecule type" value="Genomic_DNA"/>
</dbReference>